<dbReference type="AlphaFoldDB" id="A0A1X1EJP1"/>
<gene>
    <name evidence="1" type="ORF">HA50_21085</name>
</gene>
<name>A0A1X1EJP1_PANCY</name>
<dbReference type="OrthoDB" id="6537843at2"/>
<proteinExistence type="predicted"/>
<dbReference type="Proteomes" id="UP000193749">
    <property type="component" value="Unassembled WGS sequence"/>
</dbReference>
<protein>
    <submittedName>
        <fullName evidence="1">Uncharacterized protein</fullName>
    </submittedName>
</protein>
<dbReference type="STRING" id="55209.HA50_21085"/>
<dbReference type="EMBL" id="MLJI01000002">
    <property type="protein sequence ID" value="ORM89151.1"/>
    <property type="molecule type" value="Genomic_DNA"/>
</dbReference>
<accession>A0A1X1EJP1</accession>
<organism evidence="1 2">
    <name type="scientific">Pantoea cypripedii</name>
    <name type="common">Pectobacterium cypripedii</name>
    <name type="synonym">Erwinia cypripedii</name>
    <dbReference type="NCBI Taxonomy" id="55209"/>
    <lineage>
        <taxon>Bacteria</taxon>
        <taxon>Pseudomonadati</taxon>
        <taxon>Pseudomonadota</taxon>
        <taxon>Gammaproteobacteria</taxon>
        <taxon>Enterobacterales</taxon>
        <taxon>Erwiniaceae</taxon>
        <taxon>Pantoea</taxon>
    </lineage>
</organism>
<sequence length="174" mass="20778">MIKSDRLITQLQNKFIEYAIENLSLQMPYNKMNYFVYDIHHFLLALSRGEINSRSRNIVLLFNNELEVFILQSICDVSFVALDVRSLDVFDFFNGEKAFKKVKPFKEKDDSARMRVFLLILRGWDDEKICHSLFITMKKLKEYKSQLTYSFFEKRRNLFYLTLNGFLQRDVLAA</sequence>
<evidence type="ECO:0000313" key="1">
    <source>
        <dbReference type="EMBL" id="ORM89151.1"/>
    </source>
</evidence>
<evidence type="ECO:0000313" key="2">
    <source>
        <dbReference type="Proteomes" id="UP000193749"/>
    </source>
</evidence>
<reference evidence="1 2" key="1">
    <citation type="journal article" date="2017" name="Antonie Van Leeuwenhoek">
        <title>Phylogenomic resolution of the bacterial genus Pantoea and its relationship with Erwinia and Tatumella.</title>
        <authorList>
            <person name="Palmer M."/>
            <person name="Steenkamp E.T."/>
            <person name="Coetzee M.P."/>
            <person name="Chan W.Y."/>
            <person name="van Zyl E."/>
            <person name="De Maayer P."/>
            <person name="Coutinho T.A."/>
            <person name="Blom J."/>
            <person name="Smits T.H."/>
            <person name="Duffy B."/>
            <person name="Venter S.N."/>
        </authorList>
    </citation>
    <scope>NUCLEOTIDE SEQUENCE [LARGE SCALE GENOMIC DNA]</scope>
    <source>
        <strain evidence="1 2">LMG 2657</strain>
    </source>
</reference>
<comment type="caution">
    <text evidence="1">The sequence shown here is derived from an EMBL/GenBank/DDBJ whole genome shotgun (WGS) entry which is preliminary data.</text>
</comment>
<dbReference type="RefSeq" id="WP_084878806.1">
    <property type="nucleotide sequence ID" value="NZ_JAGGMY010000006.1"/>
</dbReference>
<keyword evidence="2" id="KW-1185">Reference proteome</keyword>